<evidence type="ECO:0000313" key="1">
    <source>
        <dbReference type="EMBL" id="SEA53964.1"/>
    </source>
</evidence>
<name>A0A1H4C0W0_9BACI</name>
<dbReference type="EMBL" id="FNQR01000005">
    <property type="protein sequence ID" value="SEA53964.1"/>
    <property type="molecule type" value="Genomic_DNA"/>
</dbReference>
<dbReference type="AlphaFoldDB" id="A0A1H4C0W0"/>
<evidence type="ECO:0000313" key="2">
    <source>
        <dbReference type="Proteomes" id="UP000198584"/>
    </source>
</evidence>
<proteinExistence type="predicted"/>
<dbReference type="Proteomes" id="UP000198584">
    <property type="component" value="Unassembled WGS sequence"/>
</dbReference>
<keyword evidence="2" id="KW-1185">Reference proteome</keyword>
<sequence>MNDIHKINSSEVVGGPGRLVWAPHGTDAPEKISDVMDLSSPYDLKGPWKDLGATNEGIAISRGFETEDIPVDQSIAPIDDYINGWTHSISTQLAQNTVENRQLSLIGSPIVETPPTTGTATTLTNDIAAGATTLSVTSAAEFTEGGWLQIGEEIKKVSKIASDTIYLVEPVGQPYTTTDEVTPITELGYKKIGYGAVEDRPTIMLALLNQKKDGTMYMAVFRKCKVAGDDKEQNFQKGTRYLPLGMQAFPEDGTATDENVYYEIEQVR</sequence>
<dbReference type="OrthoDB" id="2964671at2"/>
<dbReference type="STRING" id="571932.SAMN05421743_105221"/>
<dbReference type="RefSeq" id="WP_093044414.1">
    <property type="nucleotide sequence ID" value="NZ_FNQR01000005.1"/>
</dbReference>
<protein>
    <submittedName>
        <fullName evidence="1">Uncharacterized protein</fullName>
    </submittedName>
</protein>
<accession>A0A1H4C0W0</accession>
<reference evidence="1 2" key="1">
    <citation type="submission" date="2016-10" db="EMBL/GenBank/DDBJ databases">
        <authorList>
            <person name="de Groot N.N."/>
        </authorList>
    </citation>
    <scope>NUCLEOTIDE SEQUENCE [LARGE SCALE GENOMIC DNA]</scope>
    <source>
        <strain evidence="1 2">CCM7597</strain>
    </source>
</reference>
<gene>
    <name evidence="1" type="ORF">SAMN05421743_105221</name>
</gene>
<organism evidence="1 2">
    <name type="scientific">Thalassobacillus cyri</name>
    <dbReference type="NCBI Taxonomy" id="571932"/>
    <lineage>
        <taxon>Bacteria</taxon>
        <taxon>Bacillati</taxon>
        <taxon>Bacillota</taxon>
        <taxon>Bacilli</taxon>
        <taxon>Bacillales</taxon>
        <taxon>Bacillaceae</taxon>
        <taxon>Thalassobacillus</taxon>
    </lineage>
</organism>